<dbReference type="Proteomes" id="UP001307889">
    <property type="component" value="Chromosome 6"/>
</dbReference>
<gene>
    <name evidence="5" type="ORF">NTJ_07990</name>
</gene>
<dbReference type="PANTHER" id="PTHR13357">
    <property type="entry name" value="SH3 ADAPTER PROTEIN SPIN90 NCK INTERACTING PROTEIN WITH SH3 DOMAIN"/>
    <property type="match status" value="1"/>
</dbReference>
<keyword evidence="1 2" id="KW-0728">SH3 domain</keyword>
<dbReference type="InterPro" id="IPR018556">
    <property type="entry name" value="SPIN90/Ldb17_LRD"/>
</dbReference>
<name>A0ABN7ASK7_9HEMI</name>
<evidence type="ECO:0000313" key="6">
    <source>
        <dbReference type="Proteomes" id="UP001307889"/>
    </source>
</evidence>
<evidence type="ECO:0000313" key="5">
    <source>
        <dbReference type="EMBL" id="BES95180.1"/>
    </source>
</evidence>
<protein>
    <recommendedName>
        <fullName evidence="4">SH3 domain-containing protein</fullName>
    </recommendedName>
</protein>
<dbReference type="Pfam" id="PF00018">
    <property type="entry name" value="SH3_1"/>
    <property type="match status" value="1"/>
</dbReference>
<dbReference type="PROSITE" id="PS50002">
    <property type="entry name" value="SH3"/>
    <property type="match status" value="1"/>
</dbReference>
<feature type="compositionally biased region" description="Polar residues" evidence="3">
    <location>
        <begin position="134"/>
        <end position="146"/>
    </location>
</feature>
<evidence type="ECO:0000256" key="2">
    <source>
        <dbReference type="PROSITE-ProRule" id="PRU00192"/>
    </source>
</evidence>
<feature type="compositionally biased region" description="Basic and acidic residues" evidence="3">
    <location>
        <begin position="113"/>
        <end position="133"/>
    </location>
</feature>
<dbReference type="Pfam" id="PF09431">
    <property type="entry name" value="SPIN90_LRD"/>
    <property type="match status" value="1"/>
</dbReference>
<dbReference type="PANTHER" id="PTHR13357:SF1">
    <property type="entry name" value="NCK-INTERACTING PROTEIN WITH SH3 DOMAIN"/>
    <property type="match status" value="1"/>
</dbReference>
<dbReference type="InterPro" id="IPR001452">
    <property type="entry name" value="SH3_domain"/>
</dbReference>
<keyword evidence="6" id="KW-1185">Reference proteome</keyword>
<evidence type="ECO:0000256" key="1">
    <source>
        <dbReference type="ARBA" id="ARBA00022443"/>
    </source>
</evidence>
<feature type="region of interest" description="Disordered" evidence="3">
    <location>
        <begin position="113"/>
        <end position="216"/>
    </location>
</feature>
<accession>A0ABN7ASK7</accession>
<evidence type="ECO:0000256" key="3">
    <source>
        <dbReference type="SAM" id="MobiDB-lite"/>
    </source>
</evidence>
<feature type="compositionally biased region" description="Low complexity" evidence="3">
    <location>
        <begin position="171"/>
        <end position="192"/>
    </location>
</feature>
<dbReference type="InterPro" id="IPR036028">
    <property type="entry name" value="SH3-like_dom_sf"/>
</dbReference>
<proteinExistence type="predicted"/>
<organism evidence="5 6">
    <name type="scientific">Nesidiocoris tenuis</name>
    <dbReference type="NCBI Taxonomy" id="355587"/>
    <lineage>
        <taxon>Eukaryota</taxon>
        <taxon>Metazoa</taxon>
        <taxon>Ecdysozoa</taxon>
        <taxon>Arthropoda</taxon>
        <taxon>Hexapoda</taxon>
        <taxon>Insecta</taxon>
        <taxon>Pterygota</taxon>
        <taxon>Neoptera</taxon>
        <taxon>Paraneoptera</taxon>
        <taxon>Hemiptera</taxon>
        <taxon>Heteroptera</taxon>
        <taxon>Panheteroptera</taxon>
        <taxon>Cimicomorpha</taxon>
        <taxon>Miridae</taxon>
        <taxon>Dicyphina</taxon>
        <taxon>Nesidiocoris</taxon>
    </lineage>
</organism>
<feature type="domain" description="SH3" evidence="4">
    <location>
        <begin position="10"/>
        <end position="72"/>
    </location>
</feature>
<dbReference type="SUPFAM" id="SSF50044">
    <property type="entry name" value="SH3-domain"/>
    <property type="match status" value="1"/>
</dbReference>
<dbReference type="SMART" id="SM00326">
    <property type="entry name" value="SH3"/>
    <property type="match status" value="1"/>
</dbReference>
<dbReference type="Gene3D" id="2.30.30.40">
    <property type="entry name" value="SH3 Domains"/>
    <property type="match status" value="1"/>
</dbReference>
<dbReference type="EMBL" id="AP028914">
    <property type="protein sequence ID" value="BES95180.1"/>
    <property type="molecule type" value="Genomic_DNA"/>
</dbReference>
<sequence>MEAQHKSRKEEHEMLVASYDFDATIPQTLSFKKDDNFIFHSTNNIKKNWWSIIDAHGKVGYIPSNYVSIVKIKKGKMIDFINTAIENLSADISKAGGSDKQLEAMKELILRKQETLQKRSRSRDNSEKREKLSCSKSLPDSDSVHSTGEDGADGSSPKPATAPLVMRVSVSESKFPSSEGQSSSESRSESASQQITKKRRAPPAPDNSSGSYQSLESVLRLADSPEAPHSKKTSSGDVSSQSIYLLVHQVRNQTGLSHDSARIATGVVVEGLLDILPSEASGSLESFLELLHANVPPPESVYDDTQDAIELRGIISHLRTAREDAQQRSWHLWDDEDSIQQHIGALSSILKNADPAISRRVLRQGNYDDIMMLVDYYQMEERVCIRQLLIDTFAVLCGLDEVIISIILNSVLPMELAREMQSNRNKCSEIEKQAMLLAYIFSLGEAMPITHLDHLGCDFITMVLEIIESDSAADIDDAMVMLILSYNLQFKPKSSTNITLQALSEMESAKNFTEKIMLLINREEDPIQRLDVHHPPYHSVLKLLKDVFFSPSTAKLFYTNDIKVLIEIILRQMTNLAPNSKQRTEYLELCRLVLFSCEDATFEHRLSELKSLFNYIINEEAPGVPQDKNIARQVIEGLPQHFG</sequence>
<reference evidence="5 6" key="1">
    <citation type="submission" date="2023-09" db="EMBL/GenBank/DDBJ databases">
        <title>Nesidiocoris tenuis whole genome shotgun sequence.</title>
        <authorList>
            <person name="Shibata T."/>
            <person name="Shimoda M."/>
            <person name="Kobayashi T."/>
            <person name="Uehara T."/>
        </authorList>
    </citation>
    <scope>NUCLEOTIDE SEQUENCE [LARGE SCALE GENOMIC DNA]</scope>
    <source>
        <strain evidence="5 6">Japan</strain>
    </source>
</reference>
<feature type="compositionally biased region" description="Polar residues" evidence="3">
    <location>
        <begin position="206"/>
        <end position="216"/>
    </location>
</feature>
<evidence type="ECO:0000259" key="4">
    <source>
        <dbReference type="PROSITE" id="PS50002"/>
    </source>
</evidence>
<dbReference type="InterPro" id="IPR030125">
    <property type="entry name" value="SPIN90/Ldb17"/>
</dbReference>